<reference evidence="1" key="1">
    <citation type="journal article" date="2020" name="Nature">
        <title>Giant virus diversity and host interactions through global metagenomics.</title>
        <authorList>
            <person name="Schulz F."/>
            <person name="Roux S."/>
            <person name="Paez-Espino D."/>
            <person name="Jungbluth S."/>
            <person name="Walsh D.A."/>
            <person name="Denef V.J."/>
            <person name="McMahon K.D."/>
            <person name="Konstantinidis K.T."/>
            <person name="Eloe-Fadrosh E.A."/>
            <person name="Kyrpides N.C."/>
            <person name="Woyke T."/>
        </authorList>
    </citation>
    <scope>NUCLEOTIDE SEQUENCE</scope>
    <source>
        <strain evidence="1">GVMAG-M-3300021343-4</strain>
    </source>
</reference>
<evidence type="ECO:0000313" key="1">
    <source>
        <dbReference type="EMBL" id="QHT04707.1"/>
    </source>
</evidence>
<dbReference type="EMBL" id="MN739436">
    <property type="protein sequence ID" value="QHT04707.1"/>
    <property type="molecule type" value="Genomic_DNA"/>
</dbReference>
<dbReference type="AlphaFoldDB" id="A0A6C0CKH2"/>
<protein>
    <submittedName>
        <fullName evidence="1">Uncharacterized protein</fullName>
    </submittedName>
</protein>
<organism evidence="1">
    <name type="scientific">viral metagenome</name>
    <dbReference type="NCBI Taxonomy" id="1070528"/>
    <lineage>
        <taxon>unclassified sequences</taxon>
        <taxon>metagenomes</taxon>
        <taxon>organismal metagenomes</taxon>
    </lineage>
</organism>
<name>A0A6C0CKH2_9ZZZZ</name>
<proteinExistence type="predicted"/>
<sequence length="95" mass="11380">MDVDTLKRKCKGLCYDGNINIDNAHFIIYQNDTIEVWQFISTKFLLYGVENNFNMKYVDIDNRFYDILKSFCKYLGYTKINFKNYVSGTDIFLQR</sequence>
<accession>A0A6C0CKH2</accession>